<gene>
    <name evidence="3" type="ORF">P4T90_07705</name>
</gene>
<dbReference type="Gene3D" id="3.90.226.10">
    <property type="entry name" value="2-enoyl-CoA Hydratase, Chain A, domain 1"/>
    <property type="match status" value="1"/>
</dbReference>
<evidence type="ECO:0000256" key="1">
    <source>
        <dbReference type="ARBA" id="ARBA00005254"/>
    </source>
</evidence>
<dbReference type="Pfam" id="PF00378">
    <property type="entry name" value="ECH_1"/>
    <property type="match status" value="1"/>
</dbReference>
<comment type="caution">
    <text evidence="3">The sequence shown here is derived from an EMBL/GenBank/DDBJ whole genome shotgun (WGS) entry which is preliminary data.</text>
</comment>
<dbReference type="Proteomes" id="UP001341444">
    <property type="component" value="Unassembled WGS sequence"/>
</dbReference>
<dbReference type="CDD" id="cd06558">
    <property type="entry name" value="crotonase-like"/>
    <property type="match status" value="1"/>
</dbReference>
<dbReference type="InterPro" id="IPR029045">
    <property type="entry name" value="ClpP/crotonase-like_dom_sf"/>
</dbReference>
<dbReference type="EMBL" id="JARMAB010000009">
    <property type="protein sequence ID" value="MED1202980.1"/>
    <property type="molecule type" value="Genomic_DNA"/>
</dbReference>
<dbReference type="RefSeq" id="WP_066266011.1">
    <property type="nucleotide sequence ID" value="NZ_JARMAB010000009.1"/>
</dbReference>
<organism evidence="3 4">
    <name type="scientific">Heyndrickxia acidicola</name>
    <dbReference type="NCBI Taxonomy" id="209389"/>
    <lineage>
        <taxon>Bacteria</taxon>
        <taxon>Bacillati</taxon>
        <taxon>Bacillota</taxon>
        <taxon>Bacilli</taxon>
        <taxon>Bacillales</taxon>
        <taxon>Bacillaceae</taxon>
        <taxon>Heyndrickxia</taxon>
    </lineage>
</organism>
<evidence type="ECO:0000256" key="2">
    <source>
        <dbReference type="RuleBase" id="RU003707"/>
    </source>
</evidence>
<comment type="similarity">
    <text evidence="1 2">Belongs to the enoyl-CoA hydratase/isomerase family.</text>
</comment>
<reference evidence="3 4" key="1">
    <citation type="submission" date="2023-03" db="EMBL/GenBank/DDBJ databases">
        <title>Bacillus Genome Sequencing.</title>
        <authorList>
            <person name="Dunlap C."/>
        </authorList>
    </citation>
    <scope>NUCLEOTIDE SEQUENCE [LARGE SCALE GENOMIC DNA]</scope>
    <source>
        <strain evidence="3 4">B-23453</strain>
    </source>
</reference>
<dbReference type="InterPro" id="IPR018376">
    <property type="entry name" value="Enoyl-CoA_hyd/isom_CS"/>
</dbReference>
<dbReference type="PROSITE" id="PS00166">
    <property type="entry name" value="ENOYL_COA_HYDRATASE"/>
    <property type="match status" value="1"/>
</dbReference>
<keyword evidence="4" id="KW-1185">Reference proteome</keyword>
<accession>A0ABU6MIT4</accession>
<sequence>MEREAFETILYEVKEGAGWITLNRPDVLNAFNAQMNKEVTKVLKEASRDPEVRAIVITGAGRAFCSGQDLQSVKEEADFGDVLRKLYNPMIQQLAAIEKPVIAAINGTAAGAGMSLALACDFRLASEKASFLEAFIHVGLVPDSGNLYYLPRMVGHAKALELAVLGEKISAETAKDYGLVTKVIPLDTWEEEVHTFVQRLANMPTKAIGLIKRYLMQSWDADLYEMLEKEAYAQAIAGQTLDYQEGVKAFIEKRKARFQGS</sequence>
<dbReference type="PANTHER" id="PTHR43459:SF1">
    <property type="entry name" value="EG:BACN32G11.4 PROTEIN"/>
    <property type="match status" value="1"/>
</dbReference>
<dbReference type="InterPro" id="IPR014748">
    <property type="entry name" value="Enoyl-CoA_hydra_C"/>
</dbReference>
<evidence type="ECO:0000313" key="4">
    <source>
        <dbReference type="Proteomes" id="UP001341444"/>
    </source>
</evidence>
<dbReference type="PANTHER" id="PTHR43459">
    <property type="entry name" value="ENOYL-COA HYDRATASE"/>
    <property type="match status" value="1"/>
</dbReference>
<dbReference type="SUPFAM" id="SSF52096">
    <property type="entry name" value="ClpP/crotonase"/>
    <property type="match status" value="1"/>
</dbReference>
<name>A0ABU6MIT4_9BACI</name>
<proteinExistence type="inferred from homology"/>
<evidence type="ECO:0000313" key="3">
    <source>
        <dbReference type="EMBL" id="MED1202980.1"/>
    </source>
</evidence>
<dbReference type="Gene3D" id="1.10.12.10">
    <property type="entry name" value="Lyase 2-enoyl-coa Hydratase, Chain A, domain 2"/>
    <property type="match status" value="1"/>
</dbReference>
<protein>
    <submittedName>
        <fullName evidence="3">Enoyl-CoA hydratase-related protein</fullName>
    </submittedName>
</protein>
<dbReference type="InterPro" id="IPR001753">
    <property type="entry name" value="Enoyl-CoA_hydra/iso"/>
</dbReference>